<dbReference type="Pfam" id="PF13380">
    <property type="entry name" value="CoA_binding_2"/>
    <property type="match status" value="1"/>
</dbReference>
<comment type="caution">
    <text evidence="3">The sequence shown here is derived from an EMBL/GenBank/DDBJ whole genome shotgun (WGS) entry which is preliminary data.</text>
</comment>
<name>A0A7W8NRI6_9DEIO</name>
<evidence type="ECO:0000313" key="2">
    <source>
        <dbReference type="EMBL" id="GHF55040.1"/>
    </source>
</evidence>
<dbReference type="InterPro" id="IPR036291">
    <property type="entry name" value="NAD(P)-bd_dom_sf"/>
</dbReference>
<sequence length="140" mass="15732">MTTLHADLTRILKQSRVVAVLGFHPDTMKPAHFVPEYLQRQGYTVIPVNPALAQRGESYFGQKAVASLAELTVPVDVVEVFRRSDKVRSHLEDILAMQPLPKVVWMQQGIRDDSVAAELTARGIEVVQNRCMLTDHRALM</sequence>
<evidence type="ECO:0000259" key="1">
    <source>
        <dbReference type="SMART" id="SM00881"/>
    </source>
</evidence>
<keyword evidence="5" id="KW-1185">Reference proteome</keyword>
<evidence type="ECO:0000313" key="3">
    <source>
        <dbReference type="EMBL" id="MBB5377930.1"/>
    </source>
</evidence>
<protein>
    <submittedName>
        <fullName evidence="2">CoA-binding protein</fullName>
    </submittedName>
</protein>
<dbReference type="InterPro" id="IPR003781">
    <property type="entry name" value="CoA-bd"/>
</dbReference>
<evidence type="ECO:0000313" key="5">
    <source>
        <dbReference type="Proteomes" id="UP000619376"/>
    </source>
</evidence>
<dbReference type="SMART" id="SM00881">
    <property type="entry name" value="CoA_binding"/>
    <property type="match status" value="1"/>
</dbReference>
<reference evidence="5" key="2">
    <citation type="journal article" date="2019" name="Int. J. Syst. Evol. Microbiol.">
        <title>The Global Catalogue of Microorganisms (GCM) 10K type strain sequencing project: providing services to taxonomists for standard genome sequencing and annotation.</title>
        <authorList>
            <consortium name="The Broad Institute Genomics Platform"/>
            <consortium name="The Broad Institute Genome Sequencing Center for Infectious Disease"/>
            <person name="Wu L."/>
            <person name="Ma J."/>
        </authorList>
    </citation>
    <scope>NUCLEOTIDE SEQUENCE [LARGE SCALE GENOMIC DNA]</scope>
    <source>
        <strain evidence="5">CGMCC 1.18437</strain>
    </source>
</reference>
<organism evidence="3 4">
    <name type="scientific">Deinococcus metalli</name>
    <dbReference type="NCBI Taxonomy" id="1141878"/>
    <lineage>
        <taxon>Bacteria</taxon>
        <taxon>Thermotogati</taxon>
        <taxon>Deinococcota</taxon>
        <taxon>Deinococci</taxon>
        <taxon>Deinococcales</taxon>
        <taxon>Deinococcaceae</taxon>
        <taxon>Deinococcus</taxon>
    </lineage>
</organism>
<dbReference type="Gene3D" id="3.40.50.720">
    <property type="entry name" value="NAD(P)-binding Rossmann-like Domain"/>
    <property type="match status" value="1"/>
</dbReference>
<dbReference type="RefSeq" id="WP_184113918.1">
    <property type="nucleotide sequence ID" value="NZ_BNAJ01000010.1"/>
</dbReference>
<dbReference type="PANTHER" id="PTHR33303">
    <property type="entry name" value="CYTOPLASMIC PROTEIN-RELATED"/>
    <property type="match status" value="1"/>
</dbReference>
<dbReference type="EMBL" id="BNAJ01000010">
    <property type="protein sequence ID" value="GHF55040.1"/>
    <property type="molecule type" value="Genomic_DNA"/>
</dbReference>
<dbReference type="SUPFAM" id="SSF51735">
    <property type="entry name" value="NAD(P)-binding Rossmann-fold domains"/>
    <property type="match status" value="1"/>
</dbReference>
<dbReference type="EMBL" id="JACHFK010000009">
    <property type="protein sequence ID" value="MBB5377930.1"/>
    <property type="molecule type" value="Genomic_DNA"/>
</dbReference>
<evidence type="ECO:0000313" key="4">
    <source>
        <dbReference type="Proteomes" id="UP000539473"/>
    </source>
</evidence>
<dbReference type="AlphaFoldDB" id="A0A7W8NRI6"/>
<reference evidence="2" key="1">
    <citation type="journal article" date="2014" name="Int. J. Syst. Evol. Microbiol.">
        <title>Complete genome of a new Firmicutes species belonging to the dominant human colonic microbiota ('Ruminococcus bicirculans') reveals two chromosomes and a selective capacity to utilize plant glucans.</title>
        <authorList>
            <consortium name="NISC Comparative Sequencing Program"/>
            <person name="Wegmann U."/>
            <person name="Louis P."/>
            <person name="Goesmann A."/>
            <person name="Henrissat B."/>
            <person name="Duncan S.H."/>
            <person name="Flint H.J."/>
        </authorList>
    </citation>
    <scope>NUCLEOTIDE SEQUENCE</scope>
    <source>
        <strain evidence="2">CGMCC 1.18437</strain>
    </source>
</reference>
<reference evidence="3 4" key="3">
    <citation type="submission" date="2020-08" db="EMBL/GenBank/DDBJ databases">
        <title>Genomic Encyclopedia of Type Strains, Phase IV (KMG-IV): sequencing the most valuable type-strain genomes for metagenomic binning, comparative biology and taxonomic classification.</title>
        <authorList>
            <person name="Goeker M."/>
        </authorList>
    </citation>
    <scope>NUCLEOTIDE SEQUENCE [LARGE SCALE GENOMIC DNA]</scope>
    <source>
        <strain evidence="3 4">DSM 27521</strain>
    </source>
</reference>
<reference evidence="2" key="4">
    <citation type="submission" date="2024-05" db="EMBL/GenBank/DDBJ databases">
        <authorList>
            <person name="Sun Q."/>
            <person name="Zhou Y."/>
        </authorList>
    </citation>
    <scope>NUCLEOTIDE SEQUENCE</scope>
    <source>
        <strain evidence="2">CGMCC 1.18437</strain>
    </source>
</reference>
<gene>
    <name evidence="2" type="ORF">GCM10017781_34050</name>
    <name evidence="3" type="ORF">HNQ07_003430</name>
</gene>
<accession>A0A7W8NRI6</accession>
<dbReference type="Proteomes" id="UP000619376">
    <property type="component" value="Unassembled WGS sequence"/>
</dbReference>
<feature type="domain" description="CoA-binding" evidence="1">
    <location>
        <begin position="12"/>
        <end position="110"/>
    </location>
</feature>
<dbReference type="PANTHER" id="PTHR33303:SF2">
    <property type="entry name" value="COA-BINDING DOMAIN-CONTAINING PROTEIN"/>
    <property type="match status" value="1"/>
</dbReference>
<dbReference type="Proteomes" id="UP000539473">
    <property type="component" value="Unassembled WGS sequence"/>
</dbReference>
<proteinExistence type="predicted"/>